<protein>
    <recommendedName>
        <fullName evidence="5">AMP-dependent synthetase/ligase domain-containing protein</fullName>
    </recommendedName>
</protein>
<evidence type="ECO:0000256" key="4">
    <source>
        <dbReference type="ARBA" id="ARBA00023140"/>
    </source>
</evidence>
<organism evidence="6 7">
    <name type="scientific">Strongylus vulgaris</name>
    <name type="common">Blood worm</name>
    <dbReference type="NCBI Taxonomy" id="40348"/>
    <lineage>
        <taxon>Eukaryota</taxon>
        <taxon>Metazoa</taxon>
        <taxon>Ecdysozoa</taxon>
        <taxon>Nematoda</taxon>
        <taxon>Chromadorea</taxon>
        <taxon>Rhabditida</taxon>
        <taxon>Rhabditina</taxon>
        <taxon>Rhabditomorpha</taxon>
        <taxon>Strongyloidea</taxon>
        <taxon>Strongylidae</taxon>
        <taxon>Strongylus</taxon>
    </lineage>
</organism>
<comment type="subcellular location">
    <subcellularLocation>
        <location evidence="1">Peroxisome</location>
    </subcellularLocation>
</comment>
<keyword evidence="4" id="KW-0576">Peroxisome</keyword>
<evidence type="ECO:0000313" key="7">
    <source>
        <dbReference type="Proteomes" id="UP000270094"/>
    </source>
</evidence>
<dbReference type="PANTHER" id="PTHR24096">
    <property type="entry name" value="LONG-CHAIN-FATTY-ACID--COA LIGASE"/>
    <property type="match status" value="1"/>
</dbReference>
<dbReference type="OrthoDB" id="10253869at2759"/>
<evidence type="ECO:0000259" key="5">
    <source>
        <dbReference type="Pfam" id="PF00501"/>
    </source>
</evidence>
<name>A0A3P7KP41_STRVU</name>
<dbReference type="Gene3D" id="3.40.50.12780">
    <property type="entry name" value="N-terminal domain of ligase-like"/>
    <property type="match status" value="1"/>
</dbReference>
<dbReference type="GO" id="GO:0005777">
    <property type="term" value="C:peroxisome"/>
    <property type="evidence" value="ECO:0007669"/>
    <property type="project" value="UniProtKB-SubCell"/>
</dbReference>
<dbReference type="Pfam" id="PF00501">
    <property type="entry name" value="AMP-binding"/>
    <property type="match status" value="1"/>
</dbReference>
<comment type="similarity">
    <text evidence="2">Belongs to the ATP-dependent AMP-binding enzyme family.</text>
</comment>
<dbReference type="AlphaFoldDB" id="A0A3P7KP41"/>
<dbReference type="GO" id="GO:0016405">
    <property type="term" value="F:CoA-ligase activity"/>
    <property type="evidence" value="ECO:0007669"/>
    <property type="project" value="TreeGrafter"/>
</dbReference>
<dbReference type="EMBL" id="UYYB01025033">
    <property type="protein sequence ID" value="VDM72365.1"/>
    <property type="molecule type" value="Genomic_DNA"/>
</dbReference>
<evidence type="ECO:0000256" key="1">
    <source>
        <dbReference type="ARBA" id="ARBA00004275"/>
    </source>
</evidence>
<dbReference type="PANTHER" id="PTHR24096:SF149">
    <property type="entry name" value="AMP-BINDING DOMAIN-CONTAINING PROTEIN-RELATED"/>
    <property type="match status" value="1"/>
</dbReference>
<keyword evidence="3" id="KW-0436">Ligase</keyword>
<accession>A0A3P7KP41</accession>
<evidence type="ECO:0000313" key="6">
    <source>
        <dbReference type="EMBL" id="VDM72365.1"/>
    </source>
</evidence>
<feature type="non-terminal residue" evidence="6">
    <location>
        <position position="163"/>
    </location>
</feature>
<sequence>MSTEADVPLINFPSSENSFTRAFLEFVKNYEATLAFIDPVTEEKLSFWDLEKTVSQIRYHLDKMELSKSNIVATLCGNSIDFILMCLAAIDLGIAIVPINPASTVYEIEKYLVSCEIDHVIIEKTYEDKMKKAQGRQEKFSKIPIIVLSDLRGLQEGERIPTK</sequence>
<dbReference type="SUPFAM" id="SSF56801">
    <property type="entry name" value="Acetyl-CoA synthetase-like"/>
    <property type="match status" value="1"/>
</dbReference>
<dbReference type="InterPro" id="IPR000873">
    <property type="entry name" value="AMP-dep_synth/lig_dom"/>
</dbReference>
<feature type="domain" description="AMP-dependent synthetase/ligase" evidence="5">
    <location>
        <begin position="26"/>
        <end position="147"/>
    </location>
</feature>
<gene>
    <name evidence="6" type="ORF">SVUK_LOCUS7363</name>
</gene>
<dbReference type="Proteomes" id="UP000270094">
    <property type="component" value="Unassembled WGS sequence"/>
</dbReference>
<reference evidence="6 7" key="1">
    <citation type="submission" date="2018-11" db="EMBL/GenBank/DDBJ databases">
        <authorList>
            <consortium name="Pathogen Informatics"/>
        </authorList>
    </citation>
    <scope>NUCLEOTIDE SEQUENCE [LARGE SCALE GENOMIC DNA]</scope>
</reference>
<proteinExistence type="inferred from homology"/>
<evidence type="ECO:0000256" key="3">
    <source>
        <dbReference type="ARBA" id="ARBA00022598"/>
    </source>
</evidence>
<dbReference type="InterPro" id="IPR042099">
    <property type="entry name" value="ANL_N_sf"/>
</dbReference>
<evidence type="ECO:0000256" key="2">
    <source>
        <dbReference type="ARBA" id="ARBA00006432"/>
    </source>
</evidence>
<keyword evidence="7" id="KW-1185">Reference proteome</keyword>